<organism evidence="5 6">
    <name type="scientific">Chelatococcus asaccharovorans</name>
    <dbReference type="NCBI Taxonomy" id="28210"/>
    <lineage>
        <taxon>Bacteria</taxon>
        <taxon>Pseudomonadati</taxon>
        <taxon>Pseudomonadota</taxon>
        <taxon>Alphaproteobacteria</taxon>
        <taxon>Hyphomicrobiales</taxon>
        <taxon>Chelatococcaceae</taxon>
        <taxon>Chelatococcus</taxon>
    </lineage>
</organism>
<evidence type="ECO:0000256" key="4">
    <source>
        <dbReference type="PIRSR" id="PIRSR001365-2"/>
    </source>
</evidence>
<keyword evidence="1 2" id="KW-0456">Lyase</keyword>
<accession>A0A2V3UL72</accession>
<comment type="caution">
    <text evidence="5">The sequence shown here is derived from an EMBL/GenBank/DDBJ whole genome shotgun (WGS) entry which is preliminary data.</text>
</comment>
<dbReference type="GO" id="GO:0008840">
    <property type="term" value="F:4-hydroxy-tetrahydrodipicolinate synthase activity"/>
    <property type="evidence" value="ECO:0007669"/>
    <property type="project" value="TreeGrafter"/>
</dbReference>
<evidence type="ECO:0000313" key="6">
    <source>
        <dbReference type="Proteomes" id="UP000248021"/>
    </source>
</evidence>
<dbReference type="EMBL" id="QJJK01000001">
    <property type="protein sequence ID" value="PXW65074.1"/>
    <property type="molecule type" value="Genomic_DNA"/>
</dbReference>
<dbReference type="SMART" id="SM01130">
    <property type="entry name" value="DHDPS"/>
    <property type="match status" value="1"/>
</dbReference>
<evidence type="ECO:0000313" key="5">
    <source>
        <dbReference type="EMBL" id="PXW65074.1"/>
    </source>
</evidence>
<gene>
    <name evidence="5" type="ORF">C7450_101837</name>
</gene>
<dbReference type="CDD" id="cd00408">
    <property type="entry name" value="DHDPS-like"/>
    <property type="match status" value="1"/>
</dbReference>
<dbReference type="PANTHER" id="PTHR12128:SF72">
    <property type="entry name" value="DIHYDRODIPICOLINATE SYNTHASE"/>
    <property type="match status" value="1"/>
</dbReference>
<evidence type="ECO:0000256" key="2">
    <source>
        <dbReference type="PIRNR" id="PIRNR001365"/>
    </source>
</evidence>
<dbReference type="PRINTS" id="PR00146">
    <property type="entry name" value="DHPICSNTHASE"/>
</dbReference>
<evidence type="ECO:0000256" key="1">
    <source>
        <dbReference type="ARBA" id="ARBA00023239"/>
    </source>
</evidence>
<feature type="binding site" evidence="4">
    <location>
        <position position="206"/>
    </location>
    <ligand>
        <name>pyruvate</name>
        <dbReference type="ChEBI" id="CHEBI:15361"/>
    </ligand>
</feature>
<dbReference type="InterPro" id="IPR013785">
    <property type="entry name" value="Aldolase_TIM"/>
</dbReference>
<dbReference type="RefSeq" id="WP_110373072.1">
    <property type="nucleotide sequence ID" value="NZ_JAHBRY010000001.1"/>
</dbReference>
<name>A0A2V3UL72_9HYPH</name>
<dbReference type="PANTHER" id="PTHR12128">
    <property type="entry name" value="DIHYDRODIPICOLINATE SYNTHASE"/>
    <property type="match status" value="1"/>
</dbReference>
<proteinExistence type="inferred from homology"/>
<keyword evidence="6" id="KW-1185">Reference proteome</keyword>
<dbReference type="PIRSF" id="PIRSF001365">
    <property type="entry name" value="DHDPS"/>
    <property type="match status" value="1"/>
</dbReference>
<dbReference type="OrthoDB" id="9778880at2"/>
<dbReference type="Gene3D" id="3.20.20.70">
    <property type="entry name" value="Aldolase class I"/>
    <property type="match status" value="1"/>
</dbReference>
<comment type="similarity">
    <text evidence="2">Belongs to the DapA family.</text>
</comment>
<dbReference type="Pfam" id="PF00701">
    <property type="entry name" value="DHDPS"/>
    <property type="match status" value="1"/>
</dbReference>
<feature type="active site" description="Proton donor/acceptor" evidence="3">
    <location>
        <position position="136"/>
    </location>
</feature>
<protein>
    <submittedName>
        <fullName evidence="5">4-hydroxy-tetrahydrodipicolinate synthase</fullName>
    </submittedName>
</protein>
<feature type="active site" description="Schiff-base intermediate with substrate" evidence="3">
    <location>
        <position position="164"/>
    </location>
</feature>
<evidence type="ECO:0000256" key="3">
    <source>
        <dbReference type="PIRSR" id="PIRSR001365-1"/>
    </source>
</evidence>
<dbReference type="SUPFAM" id="SSF51569">
    <property type="entry name" value="Aldolase"/>
    <property type="match status" value="1"/>
</dbReference>
<reference evidence="5 6" key="1">
    <citation type="submission" date="2018-05" db="EMBL/GenBank/DDBJ databases">
        <title>Genomic Encyclopedia of Type Strains, Phase IV (KMG-IV): sequencing the most valuable type-strain genomes for metagenomic binning, comparative biology and taxonomic classification.</title>
        <authorList>
            <person name="Goeker M."/>
        </authorList>
    </citation>
    <scope>NUCLEOTIDE SEQUENCE [LARGE SCALE GENOMIC DNA]</scope>
    <source>
        <strain evidence="5 6">DSM 6462</strain>
    </source>
</reference>
<sequence>MVKWSGVFPALTTKLSRDGQIDLKATQAGVQRALDGGVSGIVVLGMLGENGMMTTTEKESILRAAKEVVGSCVPLLSGLAEATTQDAVAYAKLCERVGLDGLMVFPAITYKTDHRETVAYYQAIGDAAPSLGLMVYNNPVAYRVDVTPELLEKLGEVKNVVCIKEESYDIRRITDIYKRCGDRFLVFCGIDDFVLESVAAGATGWVSGMTNAWPAECVELFNLCSAGRFEEARALYRLMIEAFHLDTDVKLVHSIKLADHLTSGAPEHLRAPRLPLVGDERARAEQIIKQVIRDLENRRNVCDPETMPARLPA</sequence>
<dbReference type="InterPro" id="IPR002220">
    <property type="entry name" value="DapA-like"/>
</dbReference>
<dbReference type="Proteomes" id="UP000248021">
    <property type="component" value="Unassembled WGS sequence"/>
</dbReference>
<dbReference type="AlphaFoldDB" id="A0A2V3UL72"/>